<dbReference type="EMBL" id="SLZW01000006">
    <property type="protein sequence ID" value="TCS62190.1"/>
    <property type="molecule type" value="Genomic_DNA"/>
</dbReference>
<feature type="domain" description="Mur ligase N-terminal catalytic" evidence="9">
    <location>
        <begin position="24"/>
        <end position="101"/>
    </location>
</feature>
<dbReference type="InterPro" id="IPR004101">
    <property type="entry name" value="Mur_ligase_C"/>
</dbReference>
<feature type="binding site" evidence="7">
    <location>
        <position position="386"/>
    </location>
    <ligand>
        <name>meso-2,6-diaminopimelate</name>
        <dbReference type="ChEBI" id="CHEBI:57791"/>
    </ligand>
</feature>
<dbReference type="SUPFAM" id="SSF53623">
    <property type="entry name" value="MurD-like peptide ligases, catalytic domain"/>
    <property type="match status" value="1"/>
</dbReference>
<dbReference type="OrthoDB" id="9800958at2"/>
<dbReference type="Gene3D" id="3.90.190.20">
    <property type="entry name" value="Mur ligase, C-terminal domain"/>
    <property type="match status" value="1"/>
</dbReference>
<dbReference type="InterPro" id="IPR005761">
    <property type="entry name" value="UDP-N-AcMur-Glu-dNH2Pim_ligase"/>
</dbReference>
<feature type="binding site" evidence="7">
    <location>
        <position position="188"/>
    </location>
    <ligand>
        <name>UDP-N-acetyl-alpha-D-muramoyl-L-alanyl-D-glutamate</name>
        <dbReference type="ChEBI" id="CHEBI:83900"/>
    </ligand>
</feature>
<organism evidence="12 13">
    <name type="scientific">Varunaivibrio sulfuroxidans</name>
    <dbReference type="NCBI Taxonomy" id="1773489"/>
    <lineage>
        <taxon>Bacteria</taxon>
        <taxon>Pseudomonadati</taxon>
        <taxon>Pseudomonadota</taxon>
        <taxon>Alphaproteobacteria</taxon>
        <taxon>Rhodospirillales</taxon>
        <taxon>Magnetovibrionaceae</taxon>
        <taxon>Varunaivibrio</taxon>
    </lineage>
</organism>
<dbReference type="GO" id="GO:0008360">
    <property type="term" value="P:regulation of cell shape"/>
    <property type="evidence" value="ECO:0007669"/>
    <property type="project" value="UniProtKB-KW"/>
</dbReference>
<feature type="modified residue" description="N6-carboxylysine" evidence="7">
    <location>
        <position position="222"/>
    </location>
</feature>
<feature type="binding site" evidence="7">
    <location>
        <position position="32"/>
    </location>
    <ligand>
        <name>UDP-N-acetyl-alpha-D-muramoyl-L-alanyl-D-glutamate</name>
        <dbReference type="ChEBI" id="CHEBI:83900"/>
    </ligand>
</feature>
<dbReference type="AlphaFoldDB" id="A0A4R3JC20"/>
<dbReference type="Pfam" id="PF08245">
    <property type="entry name" value="Mur_ligase_M"/>
    <property type="match status" value="1"/>
</dbReference>
<dbReference type="SUPFAM" id="SSF63418">
    <property type="entry name" value="MurE/MurF N-terminal domain"/>
    <property type="match status" value="1"/>
</dbReference>
<keyword evidence="5 7" id="KW-0131">Cell cycle</keyword>
<dbReference type="Gene3D" id="3.40.1390.10">
    <property type="entry name" value="MurE/MurF, N-terminal domain"/>
    <property type="match status" value="1"/>
</dbReference>
<keyword evidence="6 7" id="KW-0961">Cell wall biogenesis/degradation</keyword>
<dbReference type="NCBIfam" id="TIGR01085">
    <property type="entry name" value="murE"/>
    <property type="match status" value="1"/>
</dbReference>
<comment type="similarity">
    <text evidence="1 7">Belongs to the MurCDEF family. MurE subfamily.</text>
</comment>
<dbReference type="SUPFAM" id="SSF53244">
    <property type="entry name" value="MurD-like peptide ligases, peptide-binding domain"/>
    <property type="match status" value="1"/>
</dbReference>
<dbReference type="GO" id="GO:0009252">
    <property type="term" value="P:peptidoglycan biosynthetic process"/>
    <property type="evidence" value="ECO:0007669"/>
    <property type="project" value="UniProtKB-UniRule"/>
</dbReference>
<dbReference type="Pfam" id="PF02875">
    <property type="entry name" value="Mur_ligase_C"/>
    <property type="match status" value="1"/>
</dbReference>
<dbReference type="Proteomes" id="UP000295304">
    <property type="component" value="Unassembled WGS sequence"/>
</dbReference>
<proteinExistence type="inferred from homology"/>
<dbReference type="PANTHER" id="PTHR23135:SF4">
    <property type="entry name" value="UDP-N-ACETYLMURAMOYL-L-ALANYL-D-GLUTAMATE--2,6-DIAMINOPIMELATE LIGASE MURE HOMOLOG, CHLOROPLASTIC"/>
    <property type="match status" value="1"/>
</dbReference>
<keyword evidence="7" id="KW-0067">ATP-binding</keyword>
<comment type="cofactor">
    <cofactor evidence="7">
        <name>Mg(2+)</name>
        <dbReference type="ChEBI" id="CHEBI:18420"/>
    </cofactor>
</comment>
<evidence type="ECO:0000256" key="3">
    <source>
        <dbReference type="ARBA" id="ARBA00022960"/>
    </source>
</evidence>
<dbReference type="NCBIfam" id="NF001126">
    <property type="entry name" value="PRK00139.1-4"/>
    <property type="match status" value="1"/>
</dbReference>
<evidence type="ECO:0000313" key="13">
    <source>
        <dbReference type="Proteomes" id="UP000295304"/>
    </source>
</evidence>
<dbReference type="GO" id="GO:0071555">
    <property type="term" value="P:cell wall organization"/>
    <property type="evidence" value="ECO:0007669"/>
    <property type="project" value="UniProtKB-KW"/>
</dbReference>
<keyword evidence="7 12" id="KW-0436">Ligase</keyword>
<dbReference type="RefSeq" id="WP_132939266.1">
    <property type="nucleotide sequence ID" value="NZ_CP119676.1"/>
</dbReference>
<dbReference type="HAMAP" id="MF_00208">
    <property type="entry name" value="MurE"/>
    <property type="match status" value="1"/>
</dbReference>
<evidence type="ECO:0000259" key="9">
    <source>
        <dbReference type="Pfam" id="PF01225"/>
    </source>
</evidence>
<evidence type="ECO:0000313" key="12">
    <source>
        <dbReference type="EMBL" id="TCS62190.1"/>
    </source>
</evidence>
<dbReference type="GO" id="GO:0005524">
    <property type="term" value="F:ATP binding"/>
    <property type="evidence" value="ECO:0007669"/>
    <property type="project" value="UniProtKB-UniRule"/>
</dbReference>
<comment type="function">
    <text evidence="7">Catalyzes the addition of meso-diaminopimelic acid to the nucleotide precursor UDP-N-acetylmuramoyl-L-alanyl-D-glutamate (UMAG) in the biosynthesis of bacterial cell-wall peptidoglycan.</text>
</comment>
<keyword evidence="4 7" id="KW-0573">Peptidoglycan synthesis</keyword>
<dbReference type="NCBIfam" id="NF001124">
    <property type="entry name" value="PRK00139.1-2"/>
    <property type="match status" value="1"/>
</dbReference>
<dbReference type="InterPro" id="IPR013221">
    <property type="entry name" value="Mur_ligase_cen"/>
</dbReference>
<feature type="short sequence motif" description="Meso-diaminopimelate recognition motif" evidence="7">
    <location>
        <begin position="410"/>
        <end position="413"/>
    </location>
</feature>
<keyword evidence="13" id="KW-1185">Reference proteome</keyword>
<dbReference type="Pfam" id="PF01225">
    <property type="entry name" value="Mur_ligase"/>
    <property type="match status" value="1"/>
</dbReference>
<dbReference type="GO" id="GO:0005737">
    <property type="term" value="C:cytoplasm"/>
    <property type="evidence" value="ECO:0007669"/>
    <property type="project" value="UniProtKB-SubCell"/>
</dbReference>
<feature type="domain" description="Mur ligase C-terminal" evidence="10">
    <location>
        <begin position="336"/>
        <end position="460"/>
    </location>
</feature>
<keyword evidence="7" id="KW-0460">Magnesium</keyword>
<comment type="PTM">
    <text evidence="7">Carboxylation is probably crucial for Mg(2+) binding and, consequently, for the gamma-phosphate positioning of ATP.</text>
</comment>
<dbReference type="UniPathway" id="UPA00219"/>
<keyword evidence="7" id="KW-0963">Cytoplasm</keyword>
<evidence type="ECO:0000259" key="10">
    <source>
        <dbReference type="Pfam" id="PF02875"/>
    </source>
</evidence>
<feature type="domain" description="Mur ligase central" evidence="11">
    <location>
        <begin position="111"/>
        <end position="313"/>
    </location>
</feature>
<keyword evidence="2 7" id="KW-0132">Cell division</keyword>
<dbReference type="Gene3D" id="3.40.1190.10">
    <property type="entry name" value="Mur-like, catalytic domain"/>
    <property type="match status" value="1"/>
</dbReference>
<comment type="catalytic activity">
    <reaction evidence="7">
        <text>UDP-N-acetyl-alpha-D-muramoyl-L-alanyl-D-glutamate + meso-2,6-diaminopimelate + ATP = UDP-N-acetyl-alpha-D-muramoyl-L-alanyl-gamma-D-glutamyl-meso-2,6-diaminopimelate + ADP + phosphate + H(+)</text>
        <dbReference type="Rhea" id="RHEA:23676"/>
        <dbReference type="ChEBI" id="CHEBI:15378"/>
        <dbReference type="ChEBI" id="CHEBI:30616"/>
        <dbReference type="ChEBI" id="CHEBI:43474"/>
        <dbReference type="ChEBI" id="CHEBI:57791"/>
        <dbReference type="ChEBI" id="CHEBI:83900"/>
        <dbReference type="ChEBI" id="CHEBI:83905"/>
        <dbReference type="ChEBI" id="CHEBI:456216"/>
        <dbReference type="EC" id="6.3.2.13"/>
    </reaction>
</comment>
<comment type="subcellular location">
    <subcellularLocation>
        <location evidence="7 8">Cytoplasm</location>
    </subcellularLocation>
</comment>
<evidence type="ECO:0000256" key="2">
    <source>
        <dbReference type="ARBA" id="ARBA00022618"/>
    </source>
</evidence>
<dbReference type="InterPro" id="IPR000713">
    <property type="entry name" value="Mur_ligase_N"/>
</dbReference>
<sequence>MRLIDMFNGEKIELACGAENWTQEITGLSADSRNVAPGYLFAALPGSHGDGRAFIADAIAGGARVILAPPGTDVETVRNDVCILHDDNPRRRFALLAARFYAPAPQTVVAVTGTNAKTSVVTMVRQLWTRLGIDAASLGTLGLVSPRLNAPGMLTTPDPVALYGALKSLAEDGVDHLAMEASSHGLAQYRLDGVRVRAGAFTNITRDHLDYHRTMAAYFDAKMRLFTDVVAADGAAVVNADMKEAGQVADICRSRGLQVFSYGREGRDFRLIACRAEDDGLHATFEALGCRRDVALPLVGTFQALNALCACALVVACGARLEDALDALPAIEAVPGRMQRAGTTPGGARVYVDYAHTPDSLETALKALRPHTRGRLDVVFGCGGDRDKGKRGPMGEIACALADRVVVTDDNPRFEDAAQIRQSVIAACPRADDIADRALAIETAIGRLEDGDVLLLAGKGHETVQIVGDRKIPFDDAAMARAAIEKFRAANILPRAGAAGGQR</sequence>
<dbReference type="PANTHER" id="PTHR23135">
    <property type="entry name" value="MUR LIGASE FAMILY MEMBER"/>
    <property type="match status" value="1"/>
</dbReference>
<feature type="binding site" evidence="7">
    <location>
        <begin position="410"/>
        <end position="413"/>
    </location>
    <ligand>
        <name>meso-2,6-diaminopimelate</name>
        <dbReference type="ChEBI" id="CHEBI:57791"/>
    </ligand>
</feature>
<evidence type="ECO:0000256" key="7">
    <source>
        <dbReference type="HAMAP-Rule" id="MF_00208"/>
    </source>
</evidence>
<feature type="binding site" evidence="7">
    <location>
        <begin position="155"/>
        <end position="156"/>
    </location>
    <ligand>
        <name>UDP-N-acetyl-alpha-D-muramoyl-L-alanyl-D-glutamate</name>
        <dbReference type="ChEBI" id="CHEBI:83900"/>
    </ligand>
</feature>
<feature type="binding site" evidence="7">
    <location>
        <position position="458"/>
    </location>
    <ligand>
        <name>meso-2,6-diaminopimelate</name>
        <dbReference type="ChEBI" id="CHEBI:57791"/>
    </ligand>
</feature>
<accession>A0A4R3JC20</accession>
<keyword evidence="3 7" id="KW-0133">Cell shape</keyword>
<dbReference type="GO" id="GO:0000287">
    <property type="term" value="F:magnesium ion binding"/>
    <property type="evidence" value="ECO:0007669"/>
    <property type="project" value="UniProtKB-UniRule"/>
</dbReference>
<evidence type="ECO:0000256" key="8">
    <source>
        <dbReference type="RuleBase" id="RU004135"/>
    </source>
</evidence>
<protein>
    <recommendedName>
        <fullName evidence="7">UDP-N-acetylmuramoyl-L-alanyl-D-glutamate--2,6-diaminopimelate ligase</fullName>
        <ecNumber evidence="7">6.3.2.13</ecNumber>
    </recommendedName>
    <alternativeName>
        <fullName evidence="7">Meso-A2pm-adding enzyme</fullName>
    </alternativeName>
    <alternativeName>
        <fullName evidence="7">Meso-diaminopimelate-adding enzyme</fullName>
    </alternativeName>
    <alternativeName>
        <fullName evidence="7">UDP-MurNAc-L-Ala-D-Glu:meso-diaminopimelate ligase</fullName>
    </alternativeName>
    <alternativeName>
        <fullName evidence="7">UDP-MurNAc-tripeptide synthetase</fullName>
    </alternativeName>
    <alternativeName>
        <fullName evidence="7">UDP-N-acetylmuramyl-tripeptide synthetase</fullName>
    </alternativeName>
</protein>
<comment type="caution">
    <text evidence="12">The sequence shown here is derived from an EMBL/GenBank/DDBJ whole genome shotgun (WGS) entry which is preliminary data.</text>
</comment>
<comment type="pathway">
    <text evidence="7 8">Cell wall biogenesis; peptidoglycan biosynthesis.</text>
</comment>
<reference evidence="12 13" key="1">
    <citation type="submission" date="2019-03" db="EMBL/GenBank/DDBJ databases">
        <title>Genomic Encyclopedia of Type Strains, Phase IV (KMG-IV): sequencing the most valuable type-strain genomes for metagenomic binning, comparative biology and taxonomic classification.</title>
        <authorList>
            <person name="Goeker M."/>
        </authorList>
    </citation>
    <scope>NUCLEOTIDE SEQUENCE [LARGE SCALE GENOMIC DNA]</scope>
    <source>
        <strain evidence="12 13">DSM 101688</strain>
    </source>
</reference>
<dbReference type="GO" id="GO:0051301">
    <property type="term" value="P:cell division"/>
    <property type="evidence" value="ECO:0007669"/>
    <property type="project" value="UniProtKB-KW"/>
</dbReference>
<dbReference type="InterPro" id="IPR036615">
    <property type="entry name" value="Mur_ligase_C_dom_sf"/>
</dbReference>
<dbReference type="InterPro" id="IPR036565">
    <property type="entry name" value="Mur-like_cat_sf"/>
</dbReference>
<dbReference type="EC" id="6.3.2.13" evidence="7"/>
<evidence type="ECO:0000256" key="1">
    <source>
        <dbReference type="ARBA" id="ARBA00005898"/>
    </source>
</evidence>
<keyword evidence="7" id="KW-0547">Nucleotide-binding</keyword>
<dbReference type="GO" id="GO:0008765">
    <property type="term" value="F:UDP-N-acetylmuramoylalanyl-D-glutamate-2,6-diaminopimelate ligase activity"/>
    <property type="evidence" value="ECO:0007669"/>
    <property type="project" value="UniProtKB-UniRule"/>
</dbReference>
<evidence type="ECO:0000259" key="11">
    <source>
        <dbReference type="Pfam" id="PF08245"/>
    </source>
</evidence>
<evidence type="ECO:0000256" key="4">
    <source>
        <dbReference type="ARBA" id="ARBA00022984"/>
    </source>
</evidence>
<feature type="binding site" evidence="7">
    <location>
        <position position="462"/>
    </location>
    <ligand>
        <name>meso-2,6-diaminopimelate</name>
        <dbReference type="ChEBI" id="CHEBI:57791"/>
    </ligand>
</feature>
<gene>
    <name evidence="7" type="primary">murE</name>
    <name evidence="12" type="ORF">EDD55_106148</name>
</gene>
<name>A0A4R3JC20_9PROT</name>
<feature type="binding site" evidence="7">
    <location>
        <position position="182"/>
    </location>
    <ligand>
        <name>UDP-N-acetyl-alpha-D-muramoyl-L-alanyl-D-glutamate</name>
        <dbReference type="ChEBI" id="CHEBI:83900"/>
    </ligand>
</feature>
<feature type="binding site" evidence="7">
    <location>
        <position position="190"/>
    </location>
    <ligand>
        <name>UDP-N-acetyl-alpha-D-muramoyl-L-alanyl-D-glutamate</name>
        <dbReference type="ChEBI" id="CHEBI:83900"/>
    </ligand>
</feature>
<comment type="caution">
    <text evidence="7">Lacks conserved residue(s) required for the propagation of feature annotation.</text>
</comment>
<evidence type="ECO:0000256" key="5">
    <source>
        <dbReference type="ARBA" id="ARBA00023306"/>
    </source>
</evidence>
<evidence type="ECO:0000256" key="6">
    <source>
        <dbReference type="ARBA" id="ARBA00023316"/>
    </source>
</evidence>
<dbReference type="InterPro" id="IPR035911">
    <property type="entry name" value="MurE/MurF_N"/>
</dbReference>